<organism evidence="3 4">
    <name type="scientific">Chrysophaeum taylorii</name>
    <dbReference type="NCBI Taxonomy" id="2483200"/>
    <lineage>
        <taxon>Eukaryota</taxon>
        <taxon>Sar</taxon>
        <taxon>Stramenopiles</taxon>
        <taxon>Ochrophyta</taxon>
        <taxon>Pelagophyceae</taxon>
        <taxon>Pelagomonadales</taxon>
        <taxon>Pelagomonadaceae</taxon>
        <taxon>Chrysophaeum</taxon>
    </lineage>
</organism>
<sequence>MRWAALFLASQPRSQALVSWHQGAQRSDGGRWAILEEEADQRNVVYIGDVGGGSLVGDVARGLGSSEERARALVEIGAVWWRSCDESGRWRRVWSTELPAEATALRVYPRPRRFEACYCDWSERLCYVDSAYVVVDKPPMLPTQADNGNSVECVAACVSRHSDLGILRPAHRLDAVVGGCLVLARNRKALAAFEGWTKQRRVSKYYVALTTVPVRERDVDHDMLLPATPEDREKHDTLFGPGPRLVRPKGDADDRGFSSASWKPCKLKIIERSKHVAGSGFYETRLRLVTGRPHQIRAQFAAIGAELVGDTLYAPGPLAVLWEDHVDPAALAAARRDLSAPTAPIGLSARAISFAGRDIHATLAPWWRA</sequence>
<evidence type="ECO:0000256" key="1">
    <source>
        <dbReference type="SAM" id="MobiDB-lite"/>
    </source>
</evidence>
<dbReference type="AlphaFoldDB" id="A0AAD7UAF5"/>
<feature type="domain" description="Pseudouridine synthase RsuA/RluA-like" evidence="2">
    <location>
        <begin position="132"/>
        <end position="302"/>
    </location>
</feature>
<dbReference type="CDD" id="cd02869">
    <property type="entry name" value="PseudoU_synth_RluA_like"/>
    <property type="match status" value="1"/>
</dbReference>
<dbReference type="PANTHER" id="PTHR21600">
    <property type="entry name" value="MITOCHONDRIAL RNA PSEUDOURIDINE SYNTHASE"/>
    <property type="match status" value="1"/>
</dbReference>
<gene>
    <name evidence="3" type="ORF">CTAYLR_006424</name>
</gene>
<dbReference type="SUPFAM" id="SSF55120">
    <property type="entry name" value="Pseudouridine synthase"/>
    <property type="match status" value="1"/>
</dbReference>
<reference evidence="3" key="1">
    <citation type="submission" date="2023-01" db="EMBL/GenBank/DDBJ databases">
        <title>Metagenome sequencing of chrysophaentin producing Chrysophaeum taylorii.</title>
        <authorList>
            <person name="Davison J."/>
            <person name="Bewley C."/>
        </authorList>
    </citation>
    <scope>NUCLEOTIDE SEQUENCE</scope>
    <source>
        <strain evidence="3">NIES-1699</strain>
    </source>
</reference>
<comment type="caution">
    <text evidence="3">The sequence shown here is derived from an EMBL/GenBank/DDBJ whole genome shotgun (WGS) entry which is preliminary data.</text>
</comment>
<dbReference type="Pfam" id="PF00849">
    <property type="entry name" value="PseudoU_synth_2"/>
    <property type="match status" value="1"/>
</dbReference>
<dbReference type="InterPro" id="IPR050188">
    <property type="entry name" value="RluA_PseudoU_synthase"/>
</dbReference>
<dbReference type="PANTHER" id="PTHR21600:SF52">
    <property type="entry name" value="PSEUDOURIDINE SYNTHASE RSUA_RLUA-LIKE DOMAIN-CONTAINING PROTEIN"/>
    <property type="match status" value="1"/>
</dbReference>
<feature type="region of interest" description="Disordered" evidence="1">
    <location>
        <begin position="232"/>
        <end position="253"/>
    </location>
</feature>
<dbReference type="InterPro" id="IPR020103">
    <property type="entry name" value="PsdUridine_synth_cat_dom_sf"/>
</dbReference>
<dbReference type="Proteomes" id="UP001230188">
    <property type="component" value="Unassembled WGS sequence"/>
</dbReference>
<evidence type="ECO:0000313" key="3">
    <source>
        <dbReference type="EMBL" id="KAJ8600834.1"/>
    </source>
</evidence>
<keyword evidence="4" id="KW-1185">Reference proteome</keyword>
<dbReference type="Gene3D" id="3.30.2350.10">
    <property type="entry name" value="Pseudouridine synthase"/>
    <property type="match status" value="1"/>
</dbReference>
<proteinExistence type="predicted"/>
<dbReference type="GO" id="GO:0009982">
    <property type="term" value="F:pseudouridine synthase activity"/>
    <property type="evidence" value="ECO:0007669"/>
    <property type="project" value="InterPro"/>
</dbReference>
<protein>
    <recommendedName>
        <fullName evidence="2">Pseudouridine synthase RsuA/RluA-like domain-containing protein</fullName>
    </recommendedName>
</protein>
<name>A0AAD7UAF5_9STRA</name>
<evidence type="ECO:0000259" key="2">
    <source>
        <dbReference type="Pfam" id="PF00849"/>
    </source>
</evidence>
<accession>A0AAD7UAF5</accession>
<dbReference type="GO" id="GO:0003723">
    <property type="term" value="F:RNA binding"/>
    <property type="evidence" value="ECO:0007669"/>
    <property type="project" value="InterPro"/>
</dbReference>
<evidence type="ECO:0000313" key="4">
    <source>
        <dbReference type="Proteomes" id="UP001230188"/>
    </source>
</evidence>
<dbReference type="InterPro" id="IPR006145">
    <property type="entry name" value="PsdUridine_synth_RsuA/RluA"/>
</dbReference>
<dbReference type="GO" id="GO:0000455">
    <property type="term" value="P:enzyme-directed rRNA pseudouridine synthesis"/>
    <property type="evidence" value="ECO:0007669"/>
    <property type="project" value="TreeGrafter"/>
</dbReference>
<dbReference type="EMBL" id="JAQMWT010000471">
    <property type="protein sequence ID" value="KAJ8600834.1"/>
    <property type="molecule type" value="Genomic_DNA"/>
</dbReference>